<keyword evidence="2" id="KW-1185">Reference proteome</keyword>
<accession>A0A511MUN6</accession>
<protein>
    <recommendedName>
        <fullName evidence="3">Asp23/Gls24 family envelope stress response protein</fullName>
    </recommendedName>
</protein>
<evidence type="ECO:0000313" key="2">
    <source>
        <dbReference type="Proteomes" id="UP000321424"/>
    </source>
</evidence>
<dbReference type="OrthoDB" id="3711227at2"/>
<organism evidence="1 2">
    <name type="scientific">Nocardia ninae NBRC 108245</name>
    <dbReference type="NCBI Taxonomy" id="1210091"/>
    <lineage>
        <taxon>Bacteria</taxon>
        <taxon>Bacillati</taxon>
        <taxon>Actinomycetota</taxon>
        <taxon>Actinomycetes</taxon>
        <taxon>Mycobacteriales</taxon>
        <taxon>Nocardiaceae</taxon>
        <taxon>Nocardia</taxon>
    </lineage>
</organism>
<comment type="caution">
    <text evidence="1">The sequence shown here is derived from an EMBL/GenBank/DDBJ whole genome shotgun (WGS) entry which is preliminary data.</text>
</comment>
<dbReference type="AlphaFoldDB" id="A0A511MUN6"/>
<evidence type="ECO:0000313" key="1">
    <source>
        <dbReference type="EMBL" id="GEM44309.1"/>
    </source>
</evidence>
<dbReference type="EMBL" id="BJXA01000159">
    <property type="protein sequence ID" value="GEM44309.1"/>
    <property type="molecule type" value="Genomic_DNA"/>
</dbReference>
<dbReference type="RefSeq" id="WP_147144359.1">
    <property type="nucleotide sequence ID" value="NZ_BJXA01000159.1"/>
</dbReference>
<sequence>MAVNGTTEQDYRLPCGREIEHVWDRLDAVEAGLGDEHEKTCPHCRSARDSLLALRAATKELIDEPDPPPPDLTGRIMSAVRAEARRGRTLVLPTPAPGTVEVSEQAVATVLRYAADSVPGVRARQCRVRRVGMGMDGETEVAVELSVAIRFGHTTVGDALPLVRERVTAALAAQVGLVLTMLDLVVADIYEDDETGDAQR</sequence>
<name>A0A511MUN6_9NOCA</name>
<evidence type="ECO:0008006" key="3">
    <source>
        <dbReference type="Google" id="ProtNLM"/>
    </source>
</evidence>
<reference evidence="1 2" key="1">
    <citation type="submission" date="2019-07" db="EMBL/GenBank/DDBJ databases">
        <title>Whole genome shotgun sequence of Nocardia ninae NBRC 108245.</title>
        <authorList>
            <person name="Hosoyama A."/>
            <person name="Uohara A."/>
            <person name="Ohji S."/>
            <person name="Ichikawa N."/>
        </authorList>
    </citation>
    <scope>NUCLEOTIDE SEQUENCE [LARGE SCALE GENOMIC DNA]</scope>
    <source>
        <strain evidence="1 2">NBRC 108245</strain>
    </source>
</reference>
<gene>
    <name evidence="1" type="ORF">NN4_88280</name>
</gene>
<dbReference type="Proteomes" id="UP000321424">
    <property type="component" value="Unassembled WGS sequence"/>
</dbReference>
<proteinExistence type="predicted"/>